<dbReference type="GO" id="GO:0005507">
    <property type="term" value="F:copper ion binding"/>
    <property type="evidence" value="ECO:0007669"/>
    <property type="project" value="InterPro"/>
</dbReference>
<keyword evidence="5" id="KW-0804">Transcription</keyword>
<evidence type="ECO:0000256" key="4">
    <source>
        <dbReference type="ARBA" id="ARBA00023125"/>
    </source>
</evidence>
<dbReference type="Gene3D" id="1.10.1660.10">
    <property type="match status" value="1"/>
</dbReference>
<dbReference type="PANTHER" id="PTHR30204">
    <property type="entry name" value="REDOX-CYCLING DRUG-SENSING TRANSCRIPTIONAL ACTIVATOR SOXR"/>
    <property type="match status" value="1"/>
</dbReference>
<evidence type="ECO:0000256" key="1">
    <source>
        <dbReference type="ARBA" id="ARBA00004496"/>
    </source>
</evidence>
<evidence type="ECO:0000256" key="5">
    <source>
        <dbReference type="ARBA" id="ARBA00023163"/>
    </source>
</evidence>
<dbReference type="Pfam" id="PF13411">
    <property type="entry name" value="MerR_1"/>
    <property type="match status" value="1"/>
</dbReference>
<dbReference type="PROSITE" id="PS50937">
    <property type="entry name" value="HTH_MERR_2"/>
    <property type="match status" value="1"/>
</dbReference>
<evidence type="ECO:0000313" key="9">
    <source>
        <dbReference type="Proteomes" id="UP000324760"/>
    </source>
</evidence>
<protein>
    <submittedName>
        <fullName evidence="8">Cu(I)-responsive transcriptional regulator</fullName>
    </submittedName>
</protein>
<feature type="coiled-coil region" evidence="6">
    <location>
        <begin position="81"/>
        <end position="108"/>
    </location>
</feature>
<accession>A0A5P1RC74</accession>
<dbReference type="NCBIfam" id="TIGR02044">
    <property type="entry name" value="CueR"/>
    <property type="match status" value="1"/>
</dbReference>
<dbReference type="GO" id="GO:0005737">
    <property type="term" value="C:cytoplasm"/>
    <property type="evidence" value="ECO:0007669"/>
    <property type="project" value="UniProtKB-SubCell"/>
</dbReference>
<evidence type="ECO:0000313" key="8">
    <source>
        <dbReference type="EMBL" id="QEQ96876.1"/>
    </source>
</evidence>
<dbReference type="AlphaFoldDB" id="A0A5P1RC74"/>
<evidence type="ECO:0000256" key="2">
    <source>
        <dbReference type="ARBA" id="ARBA00022490"/>
    </source>
</evidence>
<dbReference type="SMART" id="SM00422">
    <property type="entry name" value="HTH_MERR"/>
    <property type="match status" value="1"/>
</dbReference>
<dbReference type="InterPro" id="IPR009061">
    <property type="entry name" value="DNA-bd_dom_put_sf"/>
</dbReference>
<dbReference type="EMBL" id="CP043869">
    <property type="protein sequence ID" value="QEQ96876.1"/>
    <property type="molecule type" value="Genomic_DNA"/>
</dbReference>
<dbReference type="PRINTS" id="PR00040">
    <property type="entry name" value="HTHMERR"/>
</dbReference>
<dbReference type="Proteomes" id="UP000324760">
    <property type="component" value="Chromosome"/>
</dbReference>
<keyword evidence="9" id="KW-1185">Reference proteome</keyword>
<keyword evidence="4" id="KW-0238">DNA-binding</keyword>
<sequence length="131" mass="14454">MNISQAAKYCGLSSKTIRFYEQQGVIPPAQRSANGYRTYNEVQLDRLCFIKRARDLGFSLEDSGSLLQLSMMPNRTSAQVKGKAEKHLQQIKDQIAQLQSMQAVLEAVVVQCAGDEGTACPILDKLNGCDL</sequence>
<feature type="domain" description="HTH merR-type" evidence="7">
    <location>
        <begin position="1"/>
        <end position="69"/>
    </location>
</feature>
<dbReference type="GO" id="GO:0003700">
    <property type="term" value="F:DNA-binding transcription factor activity"/>
    <property type="evidence" value="ECO:0007669"/>
    <property type="project" value="InterPro"/>
</dbReference>
<organism evidence="8 9">
    <name type="scientific">Neptunomonas concharum</name>
    <dbReference type="NCBI Taxonomy" id="1031538"/>
    <lineage>
        <taxon>Bacteria</taxon>
        <taxon>Pseudomonadati</taxon>
        <taxon>Pseudomonadota</taxon>
        <taxon>Gammaproteobacteria</taxon>
        <taxon>Oceanospirillales</taxon>
        <taxon>Oceanospirillaceae</taxon>
        <taxon>Neptunomonas</taxon>
    </lineage>
</organism>
<dbReference type="InterPro" id="IPR047057">
    <property type="entry name" value="MerR_fam"/>
</dbReference>
<evidence type="ECO:0000259" key="7">
    <source>
        <dbReference type="PROSITE" id="PS50937"/>
    </source>
</evidence>
<name>A0A5P1RC74_9GAMM</name>
<dbReference type="PROSITE" id="PS00552">
    <property type="entry name" value="HTH_MERR_1"/>
    <property type="match status" value="1"/>
</dbReference>
<proteinExistence type="predicted"/>
<gene>
    <name evidence="8" type="primary">cueR</name>
    <name evidence="8" type="ORF">F0U83_09170</name>
</gene>
<dbReference type="GO" id="GO:0003677">
    <property type="term" value="F:DNA binding"/>
    <property type="evidence" value="ECO:0007669"/>
    <property type="project" value="UniProtKB-KW"/>
</dbReference>
<dbReference type="OrthoDB" id="9808480at2"/>
<reference evidence="8 9" key="1">
    <citation type="journal article" date="2019" name="Biochem. Eng. J.">
        <title>Metabolic engineering of the marine bacteria Neptunomonas concharum for the production of acetoin and meso-2,3-butanediol from acetate.</title>
        <authorList>
            <person name="Li W."/>
            <person name="Pu N."/>
            <person name="Liu C.-X."/>
            <person name="Yuan Q.-P."/>
            <person name="Li Z.-J."/>
        </authorList>
    </citation>
    <scope>NUCLEOTIDE SEQUENCE [LARGE SCALE GENOMIC DNA]</scope>
    <source>
        <strain evidence="8 9">JCM17730</strain>
    </source>
</reference>
<dbReference type="InterPro" id="IPR000551">
    <property type="entry name" value="MerR-type_HTH_dom"/>
</dbReference>
<dbReference type="SUPFAM" id="SSF46955">
    <property type="entry name" value="Putative DNA-binding domain"/>
    <property type="match status" value="1"/>
</dbReference>
<evidence type="ECO:0000256" key="6">
    <source>
        <dbReference type="SAM" id="Coils"/>
    </source>
</evidence>
<dbReference type="RefSeq" id="WP_138988251.1">
    <property type="nucleotide sequence ID" value="NZ_CP043869.1"/>
</dbReference>
<evidence type="ECO:0000256" key="3">
    <source>
        <dbReference type="ARBA" id="ARBA00023015"/>
    </source>
</evidence>
<keyword evidence="3" id="KW-0805">Transcription regulation</keyword>
<keyword evidence="6" id="KW-0175">Coiled coil</keyword>
<dbReference type="InterPro" id="IPR011789">
    <property type="entry name" value="CueR"/>
</dbReference>
<keyword evidence="2" id="KW-0963">Cytoplasm</keyword>
<comment type="subcellular location">
    <subcellularLocation>
        <location evidence="1">Cytoplasm</location>
    </subcellularLocation>
</comment>
<dbReference type="KEGG" id="ncu:F0U83_09170"/>
<dbReference type="GO" id="GO:0045893">
    <property type="term" value="P:positive regulation of DNA-templated transcription"/>
    <property type="evidence" value="ECO:0007669"/>
    <property type="project" value="InterPro"/>
</dbReference>
<dbReference type="PANTHER" id="PTHR30204:SF94">
    <property type="entry name" value="HEAVY METAL-DEPENDENT TRANSCRIPTIONAL REGULATOR HI_0293-RELATED"/>
    <property type="match status" value="1"/>
</dbReference>